<comment type="similarity">
    <text evidence="5">Belongs to the vitamin-B12 dependent methionine synthase family.</text>
</comment>
<evidence type="ECO:0000256" key="6">
    <source>
        <dbReference type="ARBA" id="ARBA00012032"/>
    </source>
</evidence>
<dbReference type="GO" id="GO:0008705">
    <property type="term" value="F:methionine synthase activity"/>
    <property type="evidence" value="ECO:0007669"/>
    <property type="project" value="UniProtKB-EC"/>
</dbReference>
<evidence type="ECO:0000256" key="2">
    <source>
        <dbReference type="ARBA" id="ARBA00001947"/>
    </source>
</evidence>
<gene>
    <name evidence="21" type="ORF">GCM10009069_05520</name>
</gene>
<keyword evidence="13 19" id="KW-0479">Metal-binding</keyword>
<protein>
    <recommendedName>
        <fullName evidence="7">Methionine synthase</fullName>
        <ecNumber evidence="6">2.1.1.13</ecNumber>
    </recommendedName>
    <alternativeName>
        <fullName evidence="18">5-methyltetrahydrofolate--homocysteine methyltransferase</fullName>
    </alternativeName>
</protein>
<evidence type="ECO:0000256" key="7">
    <source>
        <dbReference type="ARBA" id="ARBA00013998"/>
    </source>
</evidence>
<dbReference type="AlphaFoldDB" id="A0A8J3G1E5"/>
<keyword evidence="15" id="KW-0486">Methionine biosynthesis</keyword>
<reference evidence="21" key="1">
    <citation type="journal article" date="2014" name="Int. J. Syst. Evol. Microbiol.">
        <title>Complete genome sequence of Corynebacterium casei LMG S-19264T (=DSM 44701T), isolated from a smear-ripened cheese.</title>
        <authorList>
            <consortium name="US DOE Joint Genome Institute (JGI-PGF)"/>
            <person name="Walter F."/>
            <person name="Albersmeier A."/>
            <person name="Kalinowski J."/>
            <person name="Ruckert C."/>
        </authorList>
    </citation>
    <scope>NUCLEOTIDE SEQUENCE</scope>
    <source>
        <strain evidence="21">KCTC 32513</strain>
    </source>
</reference>
<evidence type="ECO:0000256" key="1">
    <source>
        <dbReference type="ARBA" id="ARBA00001700"/>
    </source>
</evidence>
<dbReference type="InterPro" id="IPR036589">
    <property type="entry name" value="HCY_dom_sf"/>
</dbReference>
<dbReference type="Gene3D" id="3.20.20.330">
    <property type="entry name" value="Homocysteine-binding-like domain"/>
    <property type="match status" value="1"/>
</dbReference>
<evidence type="ECO:0000259" key="20">
    <source>
        <dbReference type="PROSITE" id="PS50970"/>
    </source>
</evidence>
<evidence type="ECO:0000256" key="17">
    <source>
        <dbReference type="ARBA" id="ARBA00025552"/>
    </source>
</evidence>
<evidence type="ECO:0000256" key="18">
    <source>
        <dbReference type="ARBA" id="ARBA00031040"/>
    </source>
</evidence>
<organism evidence="21 22">
    <name type="scientific">Algimonas arctica</name>
    <dbReference type="NCBI Taxonomy" id="1479486"/>
    <lineage>
        <taxon>Bacteria</taxon>
        <taxon>Pseudomonadati</taxon>
        <taxon>Pseudomonadota</taxon>
        <taxon>Alphaproteobacteria</taxon>
        <taxon>Maricaulales</taxon>
        <taxon>Robiginitomaculaceae</taxon>
        <taxon>Algimonas</taxon>
    </lineage>
</organism>
<dbReference type="Pfam" id="PF02574">
    <property type="entry name" value="S-methyl_trans"/>
    <property type="match status" value="1"/>
</dbReference>
<comment type="pathway">
    <text evidence="4">Amino-acid biosynthesis; L-methionine biosynthesis via de novo pathway; L-methionine from L-homocysteine (MetH route): step 1/1.</text>
</comment>
<keyword evidence="16" id="KW-0170">Cobalt</keyword>
<keyword evidence="12" id="KW-0949">S-adenosyl-L-methionine</keyword>
<feature type="binding site" evidence="19">
    <location>
        <position position="309"/>
    </location>
    <ligand>
        <name>Zn(2+)</name>
        <dbReference type="ChEBI" id="CHEBI:29105"/>
    </ligand>
</feature>
<name>A0A8J3G1E5_9PROT</name>
<keyword evidence="11 19" id="KW-0808">Transferase</keyword>
<keyword evidence="22" id="KW-1185">Reference proteome</keyword>
<accession>A0A8J3G1E5</accession>
<comment type="catalytic activity">
    <reaction evidence="1">
        <text>(6S)-5-methyl-5,6,7,8-tetrahydrofolate + L-homocysteine = (6S)-5,6,7,8-tetrahydrofolate + L-methionine</text>
        <dbReference type="Rhea" id="RHEA:11172"/>
        <dbReference type="ChEBI" id="CHEBI:18608"/>
        <dbReference type="ChEBI" id="CHEBI:57453"/>
        <dbReference type="ChEBI" id="CHEBI:57844"/>
        <dbReference type="ChEBI" id="CHEBI:58199"/>
        <dbReference type="EC" id="2.1.1.13"/>
    </reaction>
</comment>
<comment type="cofactor">
    <cofactor evidence="3">
        <name>methylcob(III)alamin</name>
        <dbReference type="ChEBI" id="CHEBI:28115"/>
    </cofactor>
</comment>
<evidence type="ECO:0000256" key="19">
    <source>
        <dbReference type="PROSITE-ProRule" id="PRU00333"/>
    </source>
</evidence>
<dbReference type="EC" id="2.1.1.13" evidence="6"/>
<dbReference type="GO" id="GO:0031419">
    <property type="term" value="F:cobalamin binding"/>
    <property type="evidence" value="ECO:0007669"/>
    <property type="project" value="UniProtKB-KW"/>
</dbReference>
<feature type="binding site" evidence="19">
    <location>
        <position position="308"/>
    </location>
    <ligand>
        <name>Zn(2+)</name>
        <dbReference type="ChEBI" id="CHEBI:29105"/>
    </ligand>
</feature>
<dbReference type="InterPro" id="IPR050554">
    <property type="entry name" value="Met_Synthase/Corrinoid"/>
</dbReference>
<dbReference type="GO" id="GO:0046872">
    <property type="term" value="F:metal ion binding"/>
    <property type="evidence" value="ECO:0007669"/>
    <property type="project" value="UniProtKB-KW"/>
</dbReference>
<evidence type="ECO:0000256" key="12">
    <source>
        <dbReference type="ARBA" id="ARBA00022691"/>
    </source>
</evidence>
<evidence type="ECO:0000256" key="4">
    <source>
        <dbReference type="ARBA" id="ARBA00005178"/>
    </source>
</evidence>
<evidence type="ECO:0000256" key="14">
    <source>
        <dbReference type="ARBA" id="ARBA00022833"/>
    </source>
</evidence>
<dbReference type="EMBL" id="BMZH01000002">
    <property type="protein sequence ID" value="GHA85284.1"/>
    <property type="molecule type" value="Genomic_DNA"/>
</dbReference>
<dbReference type="GO" id="GO:0050667">
    <property type="term" value="P:homocysteine metabolic process"/>
    <property type="evidence" value="ECO:0007669"/>
    <property type="project" value="TreeGrafter"/>
</dbReference>
<comment type="cofactor">
    <cofactor evidence="2 19">
        <name>Zn(2+)</name>
        <dbReference type="ChEBI" id="CHEBI:29105"/>
    </cofactor>
</comment>
<evidence type="ECO:0000256" key="11">
    <source>
        <dbReference type="ARBA" id="ARBA00022679"/>
    </source>
</evidence>
<keyword evidence="10" id="KW-0846">Cobalamin</keyword>
<dbReference type="GO" id="GO:0032259">
    <property type="term" value="P:methylation"/>
    <property type="evidence" value="ECO:0007669"/>
    <property type="project" value="UniProtKB-KW"/>
</dbReference>
<dbReference type="PROSITE" id="PS50970">
    <property type="entry name" value="HCY"/>
    <property type="match status" value="1"/>
</dbReference>
<feature type="binding site" evidence="19">
    <location>
        <position position="245"/>
    </location>
    <ligand>
        <name>Zn(2+)</name>
        <dbReference type="ChEBI" id="CHEBI:29105"/>
    </ligand>
</feature>
<keyword evidence="8 19" id="KW-0489">Methyltransferase</keyword>
<comment type="caution">
    <text evidence="21">The sequence shown here is derived from an EMBL/GenBank/DDBJ whole genome shotgun (WGS) entry which is preliminary data.</text>
</comment>
<dbReference type="GO" id="GO:0005829">
    <property type="term" value="C:cytosol"/>
    <property type="evidence" value="ECO:0007669"/>
    <property type="project" value="TreeGrafter"/>
</dbReference>
<evidence type="ECO:0000256" key="9">
    <source>
        <dbReference type="ARBA" id="ARBA00022605"/>
    </source>
</evidence>
<evidence type="ECO:0000313" key="22">
    <source>
        <dbReference type="Proteomes" id="UP000634004"/>
    </source>
</evidence>
<dbReference type="PANTHER" id="PTHR45833">
    <property type="entry name" value="METHIONINE SYNTHASE"/>
    <property type="match status" value="1"/>
</dbReference>
<dbReference type="GO" id="GO:0046653">
    <property type="term" value="P:tetrahydrofolate metabolic process"/>
    <property type="evidence" value="ECO:0007669"/>
    <property type="project" value="TreeGrafter"/>
</dbReference>
<evidence type="ECO:0000256" key="15">
    <source>
        <dbReference type="ARBA" id="ARBA00023167"/>
    </source>
</evidence>
<evidence type="ECO:0000256" key="16">
    <source>
        <dbReference type="ARBA" id="ARBA00023285"/>
    </source>
</evidence>
<evidence type="ECO:0000256" key="8">
    <source>
        <dbReference type="ARBA" id="ARBA00022603"/>
    </source>
</evidence>
<sequence>MNRWTHIEKAVKERIIILDGAMGTMLQKQNLQEDDFRGERFADWPTSLKGNNDLLVLTKPDAVEAVHNSFLGIGADLIETNSFNATSISQADYDMSDLAPEIARASALVARKCADEWTLRTPEKPRCVLGSIGPMNKTLSLSPKVEDPGFRDVTFDEVKGSYIGQIEAFIDLVDALLIETVFDTLNCKAAIAAVNAVFDKVGYKKPLLISGTITDASGRTLSGQTPEAFWTSIAHAEPFAVGLNCALGAGAMRPHVMSLSKAAATYILAFPNAGLPNAFGEYDESPDDMAAQIKPWAEDKLVNILGGCCGSTPEHIAAIAAAVDGVPVRSIPHIAPTLRLSGLEPFLIPA</sequence>
<dbReference type="FunFam" id="3.20.20.330:FF:000001">
    <property type="entry name" value="Methionine synthase"/>
    <property type="match status" value="1"/>
</dbReference>
<dbReference type="SUPFAM" id="SSF82282">
    <property type="entry name" value="Homocysteine S-methyltransferase"/>
    <property type="match status" value="1"/>
</dbReference>
<evidence type="ECO:0000313" key="21">
    <source>
        <dbReference type="EMBL" id="GHA85284.1"/>
    </source>
</evidence>
<evidence type="ECO:0000256" key="10">
    <source>
        <dbReference type="ARBA" id="ARBA00022628"/>
    </source>
</evidence>
<dbReference type="Proteomes" id="UP000634004">
    <property type="component" value="Unassembled WGS sequence"/>
</dbReference>
<evidence type="ECO:0000256" key="13">
    <source>
        <dbReference type="ARBA" id="ARBA00022723"/>
    </source>
</evidence>
<dbReference type="InterPro" id="IPR003726">
    <property type="entry name" value="HCY_dom"/>
</dbReference>
<keyword evidence="9" id="KW-0028">Amino-acid biosynthesis</keyword>
<proteinExistence type="inferred from homology"/>
<keyword evidence="14 19" id="KW-0862">Zinc</keyword>
<dbReference type="PANTHER" id="PTHR45833:SF1">
    <property type="entry name" value="METHIONINE SYNTHASE"/>
    <property type="match status" value="1"/>
</dbReference>
<evidence type="ECO:0000256" key="3">
    <source>
        <dbReference type="ARBA" id="ARBA00001956"/>
    </source>
</evidence>
<comment type="function">
    <text evidence="17">Catalyzes the transfer of a methyl group from methyl-cobalamin to homocysteine, yielding enzyme-bound cob(I)alamin and methionine. Subsequently, remethylates the cofactor using methyltetrahydrofolate.</text>
</comment>
<reference evidence="21" key="2">
    <citation type="submission" date="2020-09" db="EMBL/GenBank/DDBJ databases">
        <authorList>
            <person name="Sun Q."/>
            <person name="Kim S."/>
        </authorList>
    </citation>
    <scope>NUCLEOTIDE SEQUENCE</scope>
    <source>
        <strain evidence="21">KCTC 32513</strain>
    </source>
</reference>
<feature type="domain" description="Hcy-binding" evidence="20">
    <location>
        <begin position="4"/>
        <end position="323"/>
    </location>
</feature>
<evidence type="ECO:0000256" key="5">
    <source>
        <dbReference type="ARBA" id="ARBA00010398"/>
    </source>
</evidence>